<feature type="signal peptide" evidence="1">
    <location>
        <begin position="1"/>
        <end position="22"/>
    </location>
</feature>
<dbReference type="Pfam" id="PF02129">
    <property type="entry name" value="Peptidase_S15"/>
    <property type="match status" value="1"/>
</dbReference>
<evidence type="ECO:0000313" key="4">
    <source>
        <dbReference type="Proteomes" id="UP000198790"/>
    </source>
</evidence>
<gene>
    <name evidence="3" type="ORF">SAMN04489723_105193</name>
</gene>
<accession>A0A1I0Z1A1</accession>
<name>A0A1I0Z1A1_9BACT</name>
<keyword evidence="1" id="KW-0732">Signal</keyword>
<dbReference type="STRING" id="237018.SAMN04489723_105193"/>
<dbReference type="PANTHER" id="PTHR22946:SF8">
    <property type="entry name" value="ACETYL XYLAN ESTERASE DOMAIN-CONTAINING PROTEIN"/>
    <property type="match status" value="1"/>
</dbReference>
<feature type="chain" id="PRO_5011560375" description="Xaa-Pro dipeptidyl-peptidase-like domain-containing protein" evidence="1">
    <location>
        <begin position="23"/>
        <end position="390"/>
    </location>
</feature>
<protein>
    <recommendedName>
        <fullName evidence="2">Xaa-Pro dipeptidyl-peptidase-like domain-containing protein</fullName>
    </recommendedName>
</protein>
<dbReference type="RefSeq" id="WP_092896296.1">
    <property type="nucleotide sequence ID" value="NZ_FOKK01000005.1"/>
</dbReference>
<evidence type="ECO:0000259" key="2">
    <source>
        <dbReference type="Pfam" id="PF02129"/>
    </source>
</evidence>
<dbReference type="AlphaFoldDB" id="A0A1I0Z1A1"/>
<dbReference type="InterPro" id="IPR000383">
    <property type="entry name" value="Xaa-Pro-like_dom"/>
</dbReference>
<dbReference type="OrthoDB" id="3668964at2"/>
<dbReference type="InterPro" id="IPR029058">
    <property type="entry name" value="AB_hydrolase_fold"/>
</dbReference>
<sequence>MKTLLRYSQVIFLLLLSFSASAQEPMLCQGAYWEEDEANSYLKKWASEWTSQKDWEARADVIRKGIIDGMKLEQMPERTAEFNPIIHSTREMDGYIIENIAIESFRGFFITGNLYRPLDPEPFHKSPAILIPHGHGKDKRYQDVVQYRAASLARMGAVVFVYDMLGYADSQQTSHTIPIALTLQTYNSIRVLDYLTSRADVDTTQIGVTGGSGGGTQTILITAIDPRITVSVPAVMVSAYFFGGCVCESGMPIHKSAHHQTNNVEIAALAAPRPMLLISDGGDWTKNTPRIEFPYIQKVYAAYGAESKADNVHLPNERHDYNYNKRTAAYNFFGHYLDINPGKVPYNDGYDESFVTILSVEELKVFNTSHPIPAHALQGDEAVIRYLKLN</sequence>
<dbReference type="SUPFAM" id="SSF53474">
    <property type="entry name" value="alpha/beta-Hydrolases"/>
    <property type="match status" value="1"/>
</dbReference>
<dbReference type="PANTHER" id="PTHR22946">
    <property type="entry name" value="DIENELACTONE HYDROLASE DOMAIN-CONTAINING PROTEIN-RELATED"/>
    <property type="match status" value="1"/>
</dbReference>
<dbReference type="ESTHER" id="9bact-a0a1i0z1a1">
    <property type="family name" value="Pectin_methylesterase"/>
</dbReference>
<dbReference type="EMBL" id="FOKK01000005">
    <property type="protein sequence ID" value="SFB19321.1"/>
    <property type="molecule type" value="Genomic_DNA"/>
</dbReference>
<feature type="domain" description="Xaa-Pro dipeptidyl-peptidase-like" evidence="2">
    <location>
        <begin position="113"/>
        <end position="257"/>
    </location>
</feature>
<dbReference type="GO" id="GO:0016787">
    <property type="term" value="F:hydrolase activity"/>
    <property type="evidence" value="ECO:0007669"/>
    <property type="project" value="InterPro"/>
</dbReference>
<dbReference type="Gene3D" id="3.40.50.1820">
    <property type="entry name" value="alpha/beta hydrolase"/>
    <property type="match status" value="1"/>
</dbReference>
<proteinExistence type="predicted"/>
<keyword evidence="4" id="KW-1185">Reference proteome</keyword>
<dbReference type="Proteomes" id="UP000198790">
    <property type="component" value="Unassembled WGS sequence"/>
</dbReference>
<dbReference type="InterPro" id="IPR050261">
    <property type="entry name" value="FrsA_esterase"/>
</dbReference>
<evidence type="ECO:0000313" key="3">
    <source>
        <dbReference type="EMBL" id="SFB19321.1"/>
    </source>
</evidence>
<organism evidence="3 4">
    <name type="scientific">Algoriphagus aquimarinus</name>
    <dbReference type="NCBI Taxonomy" id="237018"/>
    <lineage>
        <taxon>Bacteria</taxon>
        <taxon>Pseudomonadati</taxon>
        <taxon>Bacteroidota</taxon>
        <taxon>Cytophagia</taxon>
        <taxon>Cytophagales</taxon>
        <taxon>Cyclobacteriaceae</taxon>
        <taxon>Algoriphagus</taxon>
    </lineage>
</organism>
<evidence type="ECO:0000256" key="1">
    <source>
        <dbReference type="SAM" id="SignalP"/>
    </source>
</evidence>
<reference evidence="3 4" key="1">
    <citation type="submission" date="2016-10" db="EMBL/GenBank/DDBJ databases">
        <authorList>
            <person name="de Groot N.N."/>
        </authorList>
    </citation>
    <scope>NUCLEOTIDE SEQUENCE [LARGE SCALE GENOMIC DNA]</scope>
    <source>
        <strain evidence="3 4">DSM 23399</strain>
    </source>
</reference>